<gene>
    <name evidence="2" type="ORF">JCM19239_3993</name>
</gene>
<dbReference type="Pfam" id="PF00534">
    <property type="entry name" value="Glycos_transf_1"/>
    <property type="match status" value="1"/>
</dbReference>
<organism evidence="2 3">
    <name type="scientific">Vibrio variabilis</name>
    <dbReference type="NCBI Taxonomy" id="990271"/>
    <lineage>
        <taxon>Bacteria</taxon>
        <taxon>Pseudomonadati</taxon>
        <taxon>Pseudomonadota</taxon>
        <taxon>Gammaproteobacteria</taxon>
        <taxon>Vibrionales</taxon>
        <taxon>Vibrionaceae</taxon>
        <taxon>Vibrio</taxon>
    </lineage>
</organism>
<dbReference type="SUPFAM" id="SSF53756">
    <property type="entry name" value="UDP-Glycosyltransferase/glycogen phosphorylase"/>
    <property type="match status" value="1"/>
</dbReference>
<keyword evidence="3" id="KW-1185">Reference proteome</keyword>
<dbReference type="Gene3D" id="3.40.50.2000">
    <property type="entry name" value="Glycogen Phosphorylase B"/>
    <property type="match status" value="2"/>
</dbReference>
<evidence type="ECO:0000313" key="2">
    <source>
        <dbReference type="EMBL" id="GAL24290.1"/>
    </source>
</evidence>
<dbReference type="Proteomes" id="UP000029223">
    <property type="component" value="Unassembled WGS sequence"/>
</dbReference>
<sequence>MGQGDEVDLLQQKQKEWHLDNVTYWPSVPQDEFKQLLKQVDVGLFSLSKHHKTHNFPGKLLGYMVESKPMLGSVNGGNDLIELVNDSSAGIVHVNGEDEKLLQSARELLDSEEYRKTLGSNGYQLLSREFSVEAIASQLLSITEGDR</sequence>
<dbReference type="EMBL" id="BBMS01000003">
    <property type="protein sequence ID" value="GAL24290.1"/>
    <property type="molecule type" value="Genomic_DNA"/>
</dbReference>
<comment type="caution">
    <text evidence="2">The sequence shown here is derived from an EMBL/GenBank/DDBJ whole genome shotgun (WGS) entry which is preliminary data.</text>
</comment>
<reference evidence="3" key="1">
    <citation type="submission" date="2014-09" db="EMBL/GenBank/DDBJ databases">
        <title>Vibrio variabilis JCM 19239. (C206) whole genome shotgun sequence.</title>
        <authorList>
            <person name="Sawabe T."/>
            <person name="Meirelles P."/>
            <person name="Nakanishi M."/>
            <person name="Sayaka M."/>
            <person name="Hattori M."/>
            <person name="Ohkuma M."/>
        </authorList>
    </citation>
    <scope>NUCLEOTIDE SEQUENCE [LARGE SCALE GENOMIC DNA]</scope>
    <source>
        <strain evidence="3">JCM 19239</strain>
    </source>
</reference>
<protein>
    <submittedName>
        <fullName evidence="2">Glycosyltransferase</fullName>
    </submittedName>
</protein>
<accession>A0ABQ0J7V6</accession>
<proteinExistence type="predicted"/>
<feature type="domain" description="Glycosyl transferase family 1" evidence="1">
    <location>
        <begin position="2"/>
        <end position="124"/>
    </location>
</feature>
<evidence type="ECO:0000259" key="1">
    <source>
        <dbReference type="Pfam" id="PF00534"/>
    </source>
</evidence>
<name>A0ABQ0J7V6_9VIBR</name>
<dbReference type="InterPro" id="IPR001296">
    <property type="entry name" value="Glyco_trans_1"/>
</dbReference>
<evidence type="ECO:0000313" key="3">
    <source>
        <dbReference type="Proteomes" id="UP000029223"/>
    </source>
</evidence>